<name>A0A6J4PZZ5_9ACTN</name>
<accession>A0A6J4PZZ5</accession>
<protein>
    <submittedName>
        <fullName evidence="1">Uncharacterized protein</fullName>
    </submittedName>
</protein>
<gene>
    <name evidence="1" type="ORF">AVDCRST_MAG82-1668</name>
</gene>
<dbReference type="AlphaFoldDB" id="A0A6J4PZZ5"/>
<proteinExistence type="predicted"/>
<evidence type="ECO:0000313" key="1">
    <source>
        <dbReference type="EMBL" id="CAA9424414.1"/>
    </source>
</evidence>
<organism evidence="1">
    <name type="scientific">uncultured Rubrobacteraceae bacterium</name>
    <dbReference type="NCBI Taxonomy" id="349277"/>
    <lineage>
        <taxon>Bacteria</taxon>
        <taxon>Bacillati</taxon>
        <taxon>Actinomycetota</taxon>
        <taxon>Rubrobacteria</taxon>
        <taxon>Rubrobacterales</taxon>
        <taxon>Rubrobacteraceae</taxon>
        <taxon>environmental samples</taxon>
    </lineage>
</organism>
<sequence>MKVMDNIVFVLEGRTLLPGSASKSPGVRTLASGTILRCGR</sequence>
<dbReference type="EMBL" id="CADCVA010000240">
    <property type="protein sequence ID" value="CAA9424414.1"/>
    <property type="molecule type" value="Genomic_DNA"/>
</dbReference>
<reference evidence="1" key="1">
    <citation type="submission" date="2020-02" db="EMBL/GenBank/DDBJ databases">
        <authorList>
            <person name="Meier V. D."/>
        </authorList>
    </citation>
    <scope>NUCLEOTIDE SEQUENCE</scope>
    <source>
        <strain evidence="1">AVDCRST_MAG82</strain>
    </source>
</reference>